<reference evidence="6 7" key="1">
    <citation type="submission" date="2019-06" db="EMBL/GenBank/DDBJ databases">
        <title>Sequencing the genomes of 1000 actinobacteria strains.</title>
        <authorList>
            <person name="Klenk H.-P."/>
        </authorList>
    </citation>
    <scope>NUCLEOTIDE SEQUENCE [LARGE SCALE GENOMIC DNA]</scope>
    <source>
        <strain evidence="6 7">DSM 102200</strain>
    </source>
</reference>
<evidence type="ECO:0000256" key="2">
    <source>
        <dbReference type="ARBA" id="ARBA00023125"/>
    </source>
</evidence>
<dbReference type="Proteomes" id="UP000316096">
    <property type="component" value="Unassembled WGS sequence"/>
</dbReference>
<dbReference type="PROSITE" id="PS50977">
    <property type="entry name" value="HTH_TETR_2"/>
    <property type="match status" value="1"/>
</dbReference>
<dbReference type="InterPro" id="IPR004111">
    <property type="entry name" value="Repressor_TetR_C"/>
</dbReference>
<dbReference type="InterPro" id="IPR050109">
    <property type="entry name" value="HTH-type_TetR-like_transc_reg"/>
</dbReference>
<organism evidence="6 7">
    <name type="scientific">Actinoallomurus bryophytorum</name>
    <dbReference type="NCBI Taxonomy" id="1490222"/>
    <lineage>
        <taxon>Bacteria</taxon>
        <taxon>Bacillati</taxon>
        <taxon>Actinomycetota</taxon>
        <taxon>Actinomycetes</taxon>
        <taxon>Streptosporangiales</taxon>
        <taxon>Thermomonosporaceae</taxon>
        <taxon>Actinoallomurus</taxon>
    </lineage>
</organism>
<dbReference type="AlphaFoldDB" id="A0A543CKJ4"/>
<evidence type="ECO:0000313" key="6">
    <source>
        <dbReference type="EMBL" id="TQL97595.1"/>
    </source>
</evidence>
<feature type="DNA-binding region" description="H-T-H motif" evidence="4">
    <location>
        <begin position="53"/>
        <end position="72"/>
    </location>
</feature>
<dbReference type="PANTHER" id="PTHR30055">
    <property type="entry name" value="HTH-TYPE TRANSCRIPTIONAL REGULATOR RUTR"/>
    <property type="match status" value="1"/>
</dbReference>
<dbReference type="GO" id="GO:0003700">
    <property type="term" value="F:DNA-binding transcription factor activity"/>
    <property type="evidence" value="ECO:0007669"/>
    <property type="project" value="TreeGrafter"/>
</dbReference>
<keyword evidence="2 4" id="KW-0238">DNA-binding</keyword>
<evidence type="ECO:0000256" key="4">
    <source>
        <dbReference type="PROSITE-ProRule" id="PRU00335"/>
    </source>
</evidence>
<dbReference type="Gene3D" id="1.10.10.60">
    <property type="entry name" value="Homeodomain-like"/>
    <property type="match status" value="1"/>
</dbReference>
<keyword evidence="1" id="KW-0805">Transcription regulation</keyword>
<dbReference type="Gene3D" id="1.10.357.10">
    <property type="entry name" value="Tetracycline Repressor, domain 2"/>
    <property type="match status" value="1"/>
</dbReference>
<dbReference type="InterPro" id="IPR009057">
    <property type="entry name" value="Homeodomain-like_sf"/>
</dbReference>
<dbReference type="SUPFAM" id="SSF46689">
    <property type="entry name" value="Homeodomain-like"/>
    <property type="match status" value="1"/>
</dbReference>
<dbReference type="Pfam" id="PF00440">
    <property type="entry name" value="TetR_N"/>
    <property type="match status" value="1"/>
</dbReference>
<dbReference type="OrthoDB" id="4540879at2"/>
<dbReference type="PANTHER" id="PTHR30055:SF151">
    <property type="entry name" value="TRANSCRIPTIONAL REGULATORY PROTEIN"/>
    <property type="match status" value="1"/>
</dbReference>
<evidence type="ECO:0000313" key="7">
    <source>
        <dbReference type="Proteomes" id="UP000316096"/>
    </source>
</evidence>
<dbReference type="InterPro" id="IPR001647">
    <property type="entry name" value="HTH_TetR"/>
</dbReference>
<protein>
    <submittedName>
        <fullName evidence="6">TetR family transcriptional regulator</fullName>
    </submittedName>
</protein>
<comment type="caution">
    <text evidence="6">The sequence shown here is derived from an EMBL/GenBank/DDBJ whole genome shotgun (WGS) entry which is preliminary data.</text>
</comment>
<sequence>MDSDSGADIPASLAAAWGLRERPGKGPKPGLSLDRIVAAAIGVAAADGFAAVSMNRIAKELGVSAMALYRYVGAKNELVPLMLDAALGGPPAPRGADEGWRAAMERWCWSYLAALRRNTWVLRVPITEAPNTPQQIAWLEHGLASLRGTGLTENEKVSVIMLLSGYVRNTEATFHGIAEAVMAADSSAERMMSSYSNVLRKVIDPRRFPSVSFALEQGVFDQPDSVDGEFGFGLDRVLDGIDALVRSRTR</sequence>
<dbReference type="EMBL" id="VFOZ01000001">
    <property type="protein sequence ID" value="TQL97595.1"/>
    <property type="molecule type" value="Genomic_DNA"/>
</dbReference>
<evidence type="ECO:0000256" key="1">
    <source>
        <dbReference type="ARBA" id="ARBA00023015"/>
    </source>
</evidence>
<keyword evidence="3" id="KW-0804">Transcription</keyword>
<dbReference type="SUPFAM" id="SSF48498">
    <property type="entry name" value="Tetracyclin repressor-like, C-terminal domain"/>
    <property type="match status" value="1"/>
</dbReference>
<evidence type="ECO:0000256" key="3">
    <source>
        <dbReference type="ARBA" id="ARBA00023163"/>
    </source>
</evidence>
<dbReference type="GO" id="GO:0000976">
    <property type="term" value="F:transcription cis-regulatory region binding"/>
    <property type="evidence" value="ECO:0007669"/>
    <property type="project" value="TreeGrafter"/>
</dbReference>
<dbReference type="Pfam" id="PF02909">
    <property type="entry name" value="TetR_C_1"/>
    <property type="match status" value="1"/>
</dbReference>
<accession>A0A543CKJ4</accession>
<name>A0A543CKJ4_9ACTN</name>
<keyword evidence="7" id="KW-1185">Reference proteome</keyword>
<dbReference type="GO" id="GO:0045892">
    <property type="term" value="P:negative regulation of DNA-templated transcription"/>
    <property type="evidence" value="ECO:0007669"/>
    <property type="project" value="InterPro"/>
</dbReference>
<gene>
    <name evidence="6" type="ORF">FB559_3190</name>
</gene>
<feature type="domain" description="HTH tetR-type" evidence="5">
    <location>
        <begin position="30"/>
        <end position="90"/>
    </location>
</feature>
<dbReference type="RefSeq" id="WP_141956305.1">
    <property type="nucleotide sequence ID" value="NZ_VFOZ01000001.1"/>
</dbReference>
<dbReference type="InterPro" id="IPR036271">
    <property type="entry name" value="Tet_transcr_reg_TetR-rel_C_sf"/>
</dbReference>
<proteinExistence type="predicted"/>
<evidence type="ECO:0000259" key="5">
    <source>
        <dbReference type="PROSITE" id="PS50977"/>
    </source>
</evidence>